<evidence type="ECO:0000256" key="2">
    <source>
        <dbReference type="ARBA" id="ARBA00022670"/>
    </source>
</evidence>
<feature type="compositionally biased region" description="Low complexity" evidence="5">
    <location>
        <begin position="195"/>
        <end position="211"/>
    </location>
</feature>
<dbReference type="PROSITE" id="PS51781">
    <property type="entry name" value="SH3B"/>
    <property type="match status" value="3"/>
</dbReference>
<proteinExistence type="inferred from homology"/>
<evidence type="ECO:0000259" key="7">
    <source>
        <dbReference type="PROSITE" id="PS51935"/>
    </source>
</evidence>
<dbReference type="SUPFAM" id="SSF50044">
    <property type="entry name" value="SH3-domain"/>
    <property type="match status" value="2"/>
</dbReference>
<name>A0ABR7JSZ5_9FIRM</name>
<dbReference type="Gene3D" id="3.90.1720.10">
    <property type="entry name" value="endopeptidase domain like (from Nostoc punctiforme)"/>
    <property type="match status" value="1"/>
</dbReference>
<dbReference type="Pfam" id="PF00877">
    <property type="entry name" value="NLPC_P60"/>
    <property type="match status" value="1"/>
</dbReference>
<dbReference type="SMART" id="SM00287">
    <property type="entry name" value="SH3b"/>
    <property type="match status" value="3"/>
</dbReference>
<keyword evidence="9" id="KW-1185">Reference proteome</keyword>
<dbReference type="PROSITE" id="PS51935">
    <property type="entry name" value="NLPC_P60"/>
    <property type="match status" value="1"/>
</dbReference>
<dbReference type="InterPro" id="IPR002477">
    <property type="entry name" value="Peptidoglycan-bd-like"/>
</dbReference>
<dbReference type="InterPro" id="IPR038765">
    <property type="entry name" value="Papain-like_cys_pep_sf"/>
</dbReference>
<accession>A0ABR7JSZ5</accession>
<dbReference type="InterPro" id="IPR036366">
    <property type="entry name" value="PGBDSf"/>
</dbReference>
<dbReference type="InterPro" id="IPR052354">
    <property type="entry name" value="Cell_Wall_Dynamics_Protein"/>
</dbReference>
<evidence type="ECO:0000256" key="1">
    <source>
        <dbReference type="ARBA" id="ARBA00007074"/>
    </source>
</evidence>
<dbReference type="RefSeq" id="WP_172976746.1">
    <property type="nucleotide sequence ID" value="NZ_JACRWE010000009.1"/>
</dbReference>
<dbReference type="InterPro" id="IPR003646">
    <property type="entry name" value="SH3-like_bac-type"/>
</dbReference>
<organism evidence="8 9">
    <name type="scientific">Romboutsia faecis</name>
    <dbReference type="NCBI Taxonomy" id="2764597"/>
    <lineage>
        <taxon>Bacteria</taxon>
        <taxon>Bacillati</taxon>
        <taxon>Bacillota</taxon>
        <taxon>Clostridia</taxon>
        <taxon>Peptostreptococcales</taxon>
        <taxon>Peptostreptococcaceae</taxon>
        <taxon>Romboutsia</taxon>
    </lineage>
</organism>
<protein>
    <submittedName>
        <fullName evidence="8">SH3 domain-containing protein</fullName>
    </submittedName>
</protein>
<dbReference type="SUPFAM" id="SSF47090">
    <property type="entry name" value="PGBD-like"/>
    <property type="match status" value="1"/>
</dbReference>
<dbReference type="PANTHER" id="PTHR34408">
    <property type="entry name" value="FAMILY PROTEIN, PUTATIVE-RELATED"/>
    <property type="match status" value="1"/>
</dbReference>
<evidence type="ECO:0000256" key="4">
    <source>
        <dbReference type="ARBA" id="ARBA00022807"/>
    </source>
</evidence>
<feature type="domain" description="SH3b" evidence="6">
    <location>
        <begin position="51"/>
        <end position="114"/>
    </location>
</feature>
<dbReference type="Gene3D" id="2.30.30.40">
    <property type="entry name" value="SH3 Domains"/>
    <property type="match status" value="3"/>
</dbReference>
<feature type="domain" description="NlpC/P60" evidence="7">
    <location>
        <begin position="503"/>
        <end position="638"/>
    </location>
</feature>
<dbReference type="Gene3D" id="1.10.101.10">
    <property type="entry name" value="PGBD-like superfamily/PGBD"/>
    <property type="match status" value="1"/>
</dbReference>
<feature type="domain" description="SH3b" evidence="6">
    <location>
        <begin position="129"/>
        <end position="192"/>
    </location>
</feature>
<keyword evidence="3" id="KW-0378">Hydrolase</keyword>
<evidence type="ECO:0000313" key="9">
    <source>
        <dbReference type="Proteomes" id="UP000609849"/>
    </source>
</evidence>
<dbReference type="SUPFAM" id="SSF54001">
    <property type="entry name" value="Cysteine proteinases"/>
    <property type="match status" value="1"/>
</dbReference>
<dbReference type="Pfam" id="PF08239">
    <property type="entry name" value="SH3_3"/>
    <property type="match status" value="3"/>
</dbReference>
<comment type="similarity">
    <text evidence="1">Belongs to the peptidase C40 family.</text>
</comment>
<evidence type="ECO:0000313" key="8">
    <source>
        <dbReference type="EMBL" id="MBC5997994.1"/>
    </source>
</evidence>
<dbReference type="Pfam" id="PF01471">
    <property type="entry name" value="PG_binding_1"/>
    <property type="match status" value="1"/>
</dbReference>
<keyword evidence="2" id="KW-0645">Protease</keyword>
<feature type="domain" description="SH3b" evidence="6">
    <location>
        <begin position="215"/>
        <end position="278"/>
    </location>
</feature>
<comment type="caution">
    <text evidence="8">The sequence shown here is derived from an EMBL/GenBank/DDBJ whole genome shotgun (WGS) entry which is preliminary data.</text>
</comment>
<reference evidence="8 9" key="1">
    <citation type="submission" date="2020-08" db="EMBL/GenBank/DDBJ databases">
        <authorList>
            <person name="Liu C."/>
            <person name="Sun Q."/>
        </authorList>
    </citation>
    <scope>NUCLEOTIDE SEQUENCE [LARGE SCALE GENOMIC DNA]</scope>
    <source>
        <strain evidence="8 9">NSJ-18</strain>
    </source>
</reference>
<keyword evidence="4" id="KW-0788">Thiol protease</keyword>
<evidence type="ECO:0000259" key="6">
    <source>
        <dbReference type="PROSITE" id="PS51781"/>
    </source>
</evidence>
<dbReference type="EMBL" id="JACRWE010000009">
    <property type="protein sequence ID" value="MBC5997994.1"/>
    <property type="molecule type" value="Genomic_DNA"/>
</dbReference>
<dbReference type="InterPro" id="IPR036365">
    <property type="entry name" value="PGBD-like_sf"/>
</dbReference>
<evidence type="ECO:0000256" key="3">
    <source>
        <dbReference type="ARBA" id="ARBA00022801"/>
    </source>
</evidence>
<evidence type="ECO:0000256" key="5">
    <source>
        <dbReference type="SAM" id="MobiDB-lite"/>
    </source>
</evidence>
<sequence>MSKKIKKHIIIALSGILISGILSTSIESNAEAINNNLVEQSTVVSKERSTIKKGKVTTSSLNVRSGPSTNKSVIGSIKKGSTIEIISTSSNGWHKIKFKNGYGYVSGKYISISSNTNTNTNNISSIKVTHTGTVNTSSLNVRSKANTSSSKLGSLKKGSKIEIVEKTSNGWYKIKFKKGYGYVSGSYISNVKSVNTSTGSNNSNSNNNTSSIKVTHTGTVNTSSLNVRSKANTSSSKLGSLKKGSKIEIVEKTSNGWYKIKFKKGYGYVSGSYISNVKSVSNSNNNGSSSSNNEVKDETVTGLVTKHTQTAGKSLIDTIEVNNAYGRELQLQMYNSSKKSWETKATFTTKNDKTDSVKLVYPSQWYNQISSKWRVYIPASNDLKSYTSKTIEVTAKRVYENPKGYIQLKEKITVSGGGKDLVKGTMGLKVAQVQRKLGMGKVWETVGPSTMSHVKAFQKKNGLKETGIVNLATWKKLGFSESSWKTLDTYVTPVKTKLTATRSDLIEQMIKTAESYLGTEYVVGAAGVPGSGIDCSGLVMQAMYSIGIDPAPVSVTRHTQPGYEFESRNLWNLPTLKTVSTPKRGDLVFYKNSKGTIIHVAIYLGNNRVIESWPEKVVNWPLIHPERPLIKGYKRVIG</sequence>
<dbReference type="InterPro" id="IPR000064">
    <property type="entry name" value="NLP_P60_dom"/>
</dbReference>
<dbReference type="InterPro" id="IPR036028">
    <property type="entry name" value="SH3-like_dom_sf"/>
</dbReference>
<feature type="region of interest" description="Disordered" evidence="5">
    <location>
        <begin position="195"/>
        <end position="214"/>
    </location>
</feature>
<dbReference type="Proteomes" id="UP000609849">
    <property type="component" value="Unassembled WGS sequence"/>
</dbReference>
<gene>
    <name evidence="8" type="ORF">H8923_14630</name>
</gene>